<reference evidence="2 3" key="1">
    <citation type="submission" date="2014-06" db="EMBL/GenBank/DDBJ databases">
        <title>Evolutionary Origins and Diversification of the Mycorrhizal Mutualists.</title>
        <authorList>
            <consortium name="DOE Joint Genome Institute"/>
            <consortium name="Mycorrhizal Genomics Consortium"/>
            <person name="Kohler A."/>
            <person name="Kuo A."/>
            <person name="Nagy L.G."/>
            <person name="Floudas D."/>
            <person name="Copeland A."/>
            <person name="Barry K.W."/>
            <person name="Cichocki N."/>
            <person name="Veneault-Fourrey C."/>
            <person name="LaButti K."/>
            <person name="Lindquist E.A."/>
            <person name="Lipzen A."/>
            <person name="Lundell T."/>
            <person name="Morin E."/>
            <person name="Murat C."/>
            <person name="Riley R."/>
            <person name="Ohm R."/>
            <person name="Sun H."/>
            <person name="Tunlid A."/>
            <person name="Henrissat B."/>
            <person name="Grigoriev I.V."/>
            <person name="Hibbett D.S."/>
            <person name="Martin F."/>
        </authorList>
    </citation>
    <scope>NUCLEOTIDE SEQUENCE [LARGE SCALE GENOMIC DNA]</scope>
    <source>
        <strain evidence="2 3">SS14</strain>
    </source>
</reference>
<dbReference type="EMBL" id="KN837161">
    <property type="protein sequence ID" value="KIJ38345.1"/>
    <property type="molecule type" value="Genomic_DNA"/>
</dbReference>
<evidence type="ECO:0000313" key="2">
    <source>
        <dbReference type="EMBL" id="KIJ38345.1"/>
    </source>
</evidence>
<organism evidence="2 3">
    <name type="scientific">Sphaerobolus stellatus (strain SS14)</name>
    <dbReference type="NCBI Taxonomy" id="990650"/>
    <lineage>
        <taxon>Eukaryota</taxon>
        <taxon>Fungi</taxon>
        <taxon>Dikarya</taxon>
        <taxon>Basidiomycota</taxon>
        <taxon>Agaricomycotina</taxon>
        <taxon>Agaricomycetes</taxon>
        <taxon>Phallomycetidae</taxon>
        <taxon>Geastrales</taxon>
        <taxon>Sphaerobolaceae</taxon>
        <taxon>Sphaerobolus</taxon>
    </lineage>
</organism>
<dbReference type="Proteomes" id="UP000054279">
    <property type="component" value="Unassembled WGS sequence"/>
</dbReference>
<proteinExistence type="predicted"/>
<evidence type="ECO:0000313" key="3">
    <source>
        <dbReference type="Proteomes" id="UP000054279"/>
    </source>
</evidence>
<accession>A0A0C9VKS0</accession>
<protein>
    <submittedName>
        <fullName evidence="2">Uncharacterized protein</fullName>
    </submittedName>
</protein>
<keyword evidence="3" id="KW-1185">Reference proteome</keyword>
<dbReference type="HOGENOM" id="CLU_2887292_0_0_1"/>
<feature type="region of interest" description="Disordered" evidence="1">
    <location>
        <begin position="40"/>
        <end position="63"/>
    </location>
</feature>
<feature type="compositionally biased region" description="Basic and acidic residues" evidence="1">
    <location>
        <begin position="40"/>
        <end position="57"/>
    </location>
</feature>
<dbReference type="AlphaFoldDB" id="A0A0C9VKS0"/>
<gene>
    <name evidence="2" type="ORF">M422DRAFT_258996</name>
</gene>
<name>A0A0C9VKS0_SPHS4</name>
<evidence type="ECO:0000256" key="1">
    <source>
        <dbReference type="SAM" id="MobiDB-lite"/>
    </source>
</evidence>
<sequence length="63" mass="7621">MAYYKIWMSYRRYMKKLERTIGRFGLLSFVTRGIEDLRKKPQRAEQDDPGTRTDKQEYGTLNL</sequence>